<evidence type="ECO:0000256" key="1">
    <source>
        <dbReference type="SAM" id="Phobius"/>
    </source>
</evidence>
<reference evidence="2" key="1">
    <citation type="submission" date="2021-11" db="EMBL/GenBank/DDBJ databases">
        <authorList>
            <person name="Rodrigo-Torres L."/>
            <person name="Arahal R. D."/>
            <person name="Lucena T."/>
        </authorList>
    </citation>
    <scope>NUCLEOTIDE SEQUENCE</scope>
    <source>
        <strain evidence="2">CECT 7929</strain>
    </source>
</reference>
<gene>
    <name evidence="2" type="ORF">VST7929_01945</name>
</gene>
<accession>A0ABN8DZ27</accession>
<feature type="transmembrane region" description="Helical" evidence="1">
    <location>
        <begin position="16"/>
        <end position="34"/>
    </location>
</feature>
<dbReference type="Proteomes" id="UP000838672">
    <property type="component" value="Unassembled WGS sequence"/>
</dbReference>
<keyword evidence="1" id="KW-1133">Transmembrane helix</keyword>
<sequence>MMLRKFYRHQKSELEARFFIANGMAVLSLAYIHTLRL</sequence>
<keyword evidence="1" id="KW-0812">Transmembrane</keyword>
<organism evidence="2 3">
    <name type="scientific">Vibrio stylophorae</name>
    <dbReference type="NCBI Taxonomy" id="659351"/>
    <lineage>
        <taxon>Bacteria</taxon>
        <taxon>Pseudomonadati</taxon>
        <taxon>Pseudomonadota</taxon>
        <taxon>Gammaproteobacteria</taxon>
        <taxon>Vibrionales</taxon>
        <taxon>Vibrionaceae</taxon>
        <taxon>Vibrio</taxon>
    </lineage>
</organism>
<protein>
    <recommendedName>
        <fullName evidence="4">Transposase</fullName>
    </recommendedName>
</protein>
<name>A0ABN8DZ27_9VIBR</name>
<keyword evidence="3" id="KW-1185">Reference proteome</keyword>
<evidence type="ECO:0000313" key="2">
    <source>
        <dbReference type="EMBL" id="CAH0534044.1"/>
    </source>
</evidence>
<proteinExistence type="predicted"/>
<evidence type="ECO:0008006" key="4">
    <source>
        <dbReference type="Google" id="ProtNLM"/>
    </source>
</evidence>
<keyword evidence="1" id="KW-0472">Membrane</keyword>
<comment type="caution">
    <text evidence="2">The sequence shown here is derived from an EMBL/GenBank/DDBJ whole genome shotgun (WGS) entry which is preliminary data.</text>
</comment>
<evidence type="ECO:0000313" key="3">
    <source>
        <dbReference type="Proteomes" id="UP000838672"/>
    </source>
</evidence>
<dbReference type="EMBL" id="CAKLDI010000001">
    <property type="protein sequence ID" value="CAH0534044.1"/>
    <property type="molecule type" value="Genomic_DNA"/>
</dbReference>